<dbReference type="Gramene" id="OBART04G30010.4">
    <property type="protein sequence ID" value="OBART04G30010.4"/>
    <property type="gene ID" value="OBART04G30010"/>
</dbReference>
<protein>
    <submittedName>
        <fullName evidence="1">Cysteine protease</fullName>
    </submittedName>
</protein>
<accession>A0A1Y8Z4H2</accession>
<dbReference type="Proteomes" id="UP000026960">
    <property type="component" value="Chromosome 4"/>
</dbReference>
<keyword evidence="2" id="KW-1185">Reference proteome</keyword>
<evidence type="ECO:0000313" key="1">
    <source>
        <dbReference type="EnsemblPlants" id="OBART04G30010.4"/>
    </source>
</evidence>
<organism evidence="1">
    <name type="scientific">Oryza barthii</name>
    <dbReference type="NCBI Taxonomy" id="65489"/>
    <lineage>
        <taxon>Eukaryota</taxon>
        <taxon>Viridiplantae</taxon>
        <taxon>Streptophyta</taxon>
        <taxon>Embryophyta</taxon>
        <taxon>Tracheophyta</taxon>
        <taxon>Spermatophyta</taxon>
        <taxon>Magnoliopsida</taxon>
        <taxon>Liliopsida</taxon>
        <taxon>Poales</taxon>
        <taxon>Poaceae</taxon>
        <taxon>BOP clade</taxon>
        <taxon>Oryzoideae</taxon>
        <taxon>Oryzeae</taxon>
        <taxon>Oryzinae</taxon>
        <taxon>Oryza</taxon>
    </lineage>
</organism>
<evidence type="ECO:0000313" key="2">
    <source>
        <dbReference type="Proteomes" id="UP000026960"/>
    </source>
</evidence>
<proteinExistence type="predicted"/>
<dbReference type="EnsemblPlants" id="OBART04G30010.4">
    <property type="protein sequence ID" value="OBART04G30010.4"/>
    <property type="gene ID" value="OBART04G30010"/>
</dbReference>
<sequence>MRAEVQS</sequence>
<name>A0A1Y8Z4H2_9ORYZ</name>
<reference evidence="1" key="1">
    <citation type="journal article" date="2009" name="Rice">
        <title>De Novo Next Generation Sequencing of Plant Genomes.</title>
        <authorList>
            <person name="Rounsley S."/>
            <person name="Marri P.R."/>
            <person name="Yu Y."/>
            <person name="He R."/>
            <person name="Sisneros N."/>
            <person name="Goicoechea J.L."/>
            <person name="Lee S.J."/>
            <person name="Angelova A."/>
            <person name="Kudrna D."/>
            <person name="Luo M."/>
            <person name="Affourtit J."/>
            <person name="Desany B."/>
            <person name="Knight J."/>
            <person name="Niazi F."/>
            <person name="Egholm M."/>
            <person name="Wing R.A."/>
        </authorList>
    </citation>
    <scope>NUCLEOTIDE SEQUENCE [LARGE SCALE GENOMIC DNA]</scope>
    <source>
        <strain evidence="1">cv. IRGC 105608</strain>
    </source>
</reference>
<reference evidence="1" key="2">
    <citation type="submission" date="2017-06" db="UniProtKB">
        <authorList>
            <consortium name="EnsemblPlants"/>
        </authorList>
    </citation>
    <scope>IDENTIFICATION</scope>
</reference>